<dbReference type="STRING" id="2045.KR76_12195"/>
<dbReference type="InterPro" id="IPR030802">
    <property type="entry name" value="Permease_MalE"/>
</dbReference>
<dbReference type="GO" id="GO:0005548">
    <property type="term" value="F:phospholipid transporter activity"/>
    <property type="evidence" value="ECO:0007669"/>
    <property type="project" value="TreeGrafter"/>
</dbReference>
<keyword evidence="2" id="KW-1185">Reference proteome</keyword>
<name>A0A0A1DTF6_NOCSI</name>
<dbReference type="eggNOG" id="COG0767">
    <property type="taxonomic scope" value="Bacteria"/>
</dbReference>
<evidence type="ECO:0000313" key="2">
    <source>
        <dbReference type="Proteomes" id="UP000030300"/>
    </source>
</evidence>
<dbReference type="Proteomes" id="UP000030300">
    <property type="component" value="Chromosome"/>
</dbReference>
<protein>
    <submittedName>
        <fullName evidence="1">Conserved hypothetical integral membrane protein YrbEA</fullName>
    </submittedName>
</protein>
<dbReference type="KEGG" id="psim:KR76_12195"/>
<sequence length="257" mass="26638">MAFNAISIVRGPGEIALMVVEVTKRIFTRPFQFREFLEQAWFVTSVTLVPTIMVSIPFGAVISLQVGNLTGQLGAQSFAGATAVLATVREAAPMAAAMIIAGAAGSAICSDLGARKIREEIDAMEVLGIDPLERLVAPRVVATMFVALMINGIVIGTGIGGGYFFTVIVQGGSAGAFLSSFTALASLPDLYIAMVKAIIFGWLAAIIGAYKGLNAGGGPSGVGRAVNESVIIAFMALFFLNAVITAIYFQISPPAGL</sequence>
<organism evidence="1 2">
    <name type="scientific">Nocardioides simplex</name>
    <name type="common">Arthrobacter simplex</name>
    <dbReference type="NCBI Taxonomy" id="2045"/>
    <lineage>
        <taxon>Bacteria</taxon>
        <taxon>Bacillati</taxon>
        <taxon>Actinomycetota</taxon>
        <taxon>Actinomycetes</taxon>
        <taxon>Propionibacteriales</taxon>
        <taxon>Nocardioidaceae</taxon>
        <taxon>Pimelobacter</taxon>
    </lineage>
</organism>
<dbReference type="GO" id="GO:0043190">
    <property type="term" value="C:ATP-binding cassette (ABC) transporter complex"/>
    <property type="evidence" value="ECO:0007669"/>
    <property type="project" value="InterPro"/>
</dbReference>
<accession>A0A0A1DTF6</accession>
<proteinExistence type="predicted"/>
<dbReference type="HOGENOM" id="CLU_045686_2_0_11"/>
<evidence type="ECO:0000313" key="1">
    <source>
        <dbReference type="EMBL" id="AIY19892.2"/>
    </source>
</evidence>
<dbReference type="AlphaFoldDB" id="A0A0A1DTF6"/>
<dbReference type="PANTHER" id="PTHR30188">
    <property type="entry name" value="ABC TRANSPORTER PERMEASE PROTEIN-RELATED"/>
    <property type="match status" value="1"/>
</dbReference>
<gene>
    <name evidence="1" type="ORF">KR76_12195</name>
</gene>
<dbReference type="PANTHER" id="PTHR30188:SF4">
    <property type="entry name" value="PROTEIN TRIGALACTOSYLDIACYLGLYCEROL 1, CHLOROPLASTIC"/>
    <property type="match status" value="1"/>
</dbReference>
<dbReference type="EMBL" id="CP009896">
    <property type="protein sequence ID" value="AIY19892.2"/>
    <property type="molecule type" value="Genomic_DNA"/>
</dbReference>
<dbReference type="Pfam" id="PF02405">
    <property type="entry name" value="MlaE"/>
    <property type="match status" value="1"/>
</dbReference>
<reference evidence="1 2" key="1">
    <citation type="journal article" date="2015" name="Genome Announc.">
        <title>Complete Genome Sequence of Steroid-Transforming Nocardioides simplex VKM Ac-2033D.</title>
        <authorList>
            <person name="Shtratnikova V.Y."/>
            <person name="Schelkunov M.I."/>
            <person name="Pekov Y.A."/>
            <person name="Fokina V.V."/>
            <person name="Logacheva M.D."/>
            <person name="Sokolov S.L."/>
            <person name="Bragin E.Y."/>
            <person name="Ashapkin V.V."/>
            <person name="Donova M.V."/>
        </authorList>
    </citation>
    <scope>NUCLEOTIDE SEQUENCE [LARGE SCALE GENOMIC DNA]</scope>
    <source>
        <strain evidence="1 2">VKM Ac-2033D</strain>
    </source>
</reference>